<evidence type="ECO:0000256" key="7">
    <source>
        <dbReference type="ARBA" id="ARBA00022807"/>
    </source>
</evidence>
<dbReference type="Proteomes" id="UP000794436">
    <property type="component" value="Unassembled WGS sequence"/>
</dbReference>
<dbReference type="Gene3D" id="3.40.50.1460">
    <property type="match status" value="1"/>
</dbReference>
<dbReference type="FunFam" id="3.40.50.1460:FF:000006">
    <property type="entry name" value="Legumain"/>
    <property type="match status" value="1"/>
</dbReference>
<keyword evidence="7" id="KW-0788">Thiol protease</keyword>
<dbReference type="PRINTS" id="PR00776">
    <property type="entry name" value="HEMOGLOBNASE"/>
</dbReference>
<dbReference type="InterPro" id="IPR046427">
    <property type="entry name" value="Legumain_prodom_sf"/>
</dbReference>
<feature type="active site" description="Nucleophile" evidence="8">
    <location>
        <position position="169"/>
    </location>
</feature>
<comment type="caution">
    <text evidence="10">The sequence shown here is derived from an EMBL/GenBank/DDBJ whole genome shotgun (WGS) entry which is preliminary data.</text>
</comment>
<comment type="similarity">
    <text evidence="2">Belongs to the peptidase C13 family.</text>
</comment>
<dbReference type="GO" id="GO:0004197">
    <property type="term" value="F:cysteine-type endopeptidase activity"/>
    <property type="evidence" value="ECO:0007669"/>
    <property type="project" value="UniProtKB-EC"/>
</dbReference>
<keyword evidence="5" id="KW-0732">Signal</keyword>
<comment type="catalytic activity">
    <reaction evidence="1">
        <text>Hydrolysis of proteins and small molecule substrates at -Asn-|-Xaa- bonds.</text>
        <dbReference type="EC" id="3.4.22.34"/>
    </reaction>
</comment>
<dbReference type="GO" id="GO:0006624">
    <property type="term" value="P:vacuolar protein processing"/>
    <property type="evidence" value="ECO:0007669"/>
    <property type="project" value="TreeGrafter"/>
</dbReference>
<dbReference type="Pfam" id="PF01650">
    <property type="entry name" value="Peptidase_C13"/>
    <property type="match status" value="1"/>
</dbReference>
<evidence type="ECO:0000256" key="9">
    <source>
        <dbReference type="SAM" id="MobiDB-lite"/>
    </source>
</evidence>
<dbReference type="GO" id="GO:0005773">
    <property type="term" value="C:vacuole"/>
    <property type="evidence" value="ECO:0007669"/>
    <property type="project" value="GOC"/>
</dbReference>
<gene>
    <name evidence="10" type="ORF">Poli38472_009263</name>
</gene>
<feature type="region of interest" description="Disordered" evidence="9">
    <location>
        <begin position="281"/>
        <end position="301"/>
    </location>
</feature>
<dbReference type="GO" id="GO:0051603">
    <property type="term" value="P:proteolysis involved in protein catabolic process"/>
    <property type="evidence" value="ECO:0007669"/>
    <property type="project" value="TreeGrafter"/>
</dbReference>
<dbReference type="OrthoDB" id="192611at2759"/>
<organism evidence="10 11">
    <name type="scientific">Pythium oligandrum</name>
    <name type="common">Mycoparasitic fungus</name>
    <dbReference type="NCBI Taxonomy" id="41045"/>
    <lineage>
        <taxon>Eukaryota</taxon>
        <taxon>Sar</taxon>
        <taxon>Stramenopiles</taxon>
        <taxon>Oomycota</taxon>
        <taxon>Peronosporomycetes</taxon>
        <taxon>Pythiales</taxon>
        <taxon>Pythiaceae</taxon>
        <taxon>Pythium</taxon>
    </lineage>
</organism>
<keyword evidence="11" id="KW-1185">Reference proteome</keyword>
<reference evidence="10" key="1">
    <citation type="submission" date="2019-03" db="EMBL/GenBank/DDBJ databases">
        <title>Long read genome sequence of the mycoparasitic Pythium oligandrum ATCC 38472 isolated from sugarbeet rhizosphere.</title>
        <authorList>
            <person name="Gaulin E."/>
        </authorList>
    </citation>
    <scope>NUCLEOTIDE SEQUENCE</scope>
    <source>
        <strain evidence="10">ATCC 38472_TT</strain>
    </source>
</reference>
<evidence type="ECO:0000313" key="10">
    <source>
        <dbReference type="EMBL" id="TMW65096.1"/>
    </source>
</evidence>
<protein>
    <recommendedName>
        <fullName evidence="3">legumain</fullName>
        <ecNumber evidence="3">3.4.22.34</ecNumber>
    </recommendedName>
</protein>
<feature type="compositionally biased region" description="Acidic residues" evidence="9">
    <location>
        <begin position="281"/>
        <end position="292"/>
    </location>
</feature>
<dbReference type="InterPro" id="IPR001096">
    <property type="entry name" value="Peptidase_C13"/>
</dbReference>
<evidence type="ECO:0000313" key="11">
    <source>
        <dbReference type="Proteomes" id="UP000794436"/>
    </source>
</evidence>
<sequence length="460" mass="50966">MAEHWAVIVVGSKGYDNYRHQADACHAYHVVRRHGIPAENVVLMMYDDVAAAKENPFPGKLFNKPTNNVTKEAALEVYEGCHVDYRGDDVTPQMFMNVLLGDAKATKGKKVLESGPNDRVFVNFVDHGARGFLVFPAGQMLTSSELTGTLEKMYAAKKYKELVFYVEACHSGSMFWSWSMSHINAFVTTAANGWESSWGTYCPPMDTVDGVALNTCLGDLYSVNWMEDSDRTDLSAETLRQQFNIIKKKTSASHVEAFGSTRMRKEIVGNFQSNYDTAVAEGEDGSMEDNDYSNDAPSPDAVLRSSSAVDVHDVKLVATFYRYLRSAPGTDRSALATQLISEIQHREESDQLFQRIQETRHTIRTNKQQNANGFVSPECEKRGYEIFGEACGIPIANQSPDVLRGFSSYSLQYAGVIADLCATVDSMEQLRSVLQRVCGGGSQEAQPVLVFDPLVTTLLP</sequence>
<dbReference type="EMBL" id="SPLM01000038">
    <property type="protein sequence ID" value="TMW65096.1"/>
    <property type="molecule type" value="Genomic_DNA"/>
</dbReference>
<evidence type="ECO:0000256" key="2">
    <source>
        <dbReference type="ARBA" id="ARBA00009941"/>
    </source>
</evidence>
<keyword evidence="4" id="KW-0645">Protease</keyword>
<dbReference type="Gene3D" id="1.10.132.130">
    <property type="match status" value="1"/>
</dbReference>
<dbReference type="PANTHER" id="PTHR12000">
    <property type="entry name" value="HEMOGLOBINASE FAMILY MEMBER"/>
    <property type="match status" value="1"/>
</dbReference>
<dbReference type="EC" id="3.4.22.34" evidence="3"/>
<evidence type="ECO:0000256" key="4">
    <source>
        <dbReference type="ARBA" id="ARBA00022670"/>
    </source>
</evidence>
<dbReference type="PIRSF" id="PIRSF019663">
    <property type="entry name" value="Legumain"/>
    <property type="match status" value="1"/>
</dbReference>
<proteinExistence type="inferred from homology"/>
<evidence type="ECO:0000256" key="5">
    <source>
        <dbReference type="ARBA" id="ARBA00022729"/>
    </source>
</evidence>
<dbReference type="AlphaFoldDB" id="A0A8K1CLX1"/>
<evidence type="ECO:0000256" key="6">
    <source>
        <dbReference type="ARBA" id="ARBA00022801"/>
    </source>
</evidence>
<evidence type="ECO:0000256" key="1">
    <source>
        <dbReference type="ARBA" id="ARBA00000810"/>
    </source>
</evidence>
<feature type="active site" evidence="8">
    <location>
        <position position="127"/>
    </location>
</feature>
<dbReference type="PANTHER" id="PTHR12000:SF42">
    <property type="entry name" value="LEGUMAIN"/>
    <property type="match status" value="1"/>
</dbReference>
<evidence type="ECO:0000256" key="8">
    <source>
        <dbReference type="PIRSR" id="PIRSR019663-1"/>
    </source>
</evidence>
<name>A0A8K1CLX1_PYTOL</name>
<evidence type="ECO:0000256" key="3">
    <source>
        <dbReference type="ARBA" id="ARBA00012628"/>
    </source>
</evidence>
<keyword evidence="6" id="KW-0378">Hydrolase</keyword>
<accession>A0A8K1CLX1</accession>